<protein>
    <recommendedName>
        <fullName evidence="5">Ubiquitin-like protease family profile domain-containing protein</fullName>
    </recommendedName>
</protein>
<evidence type="ECO:0000259" key="5">
    <source>
        <dbReference type="PROSITE" id="PS50600"/>
    </source>
</evidence>
<reference evidence="6 7" key="1">
    <citation type="submission" date="2017-06" db="EMBL/GenBank/DDBJ databases">
        <title>Comparative genomic analysis of Ambrosia Fusariam Clade fungi.</title>
        <authorList>
            <person name="Stajich J.E."/>
            <person name="Carrillo J."/>
            <person name="Kijimoto T."/>
            <person name="Eskalen A."/>
            <person name="O'Donnell K."/>
            <person name="Kasson M."/>
        </authorList>
    </citation>
    <scope>NUCLEOTIDE SEQUENCE [LARGE SCALE GENOMIC DNA]</scope>
    <source>
        <strain evidence="6 7">NRRL62584</strain>
    </source>
</reference>
<dbReference type="PROSITE" id="PS50600">
    <property type="entry name" value="ULP_PROTEASE"/>
    <property type="match status" value="1"/>
</dbReference>
<dbReference type="OrthoDB" id="5068428at2759"/>
<dbReference type="GO" id="GO:0006508">
    <property type="term" value="P:proteolysis"/>
    <property type="evidence" value="ECO:0007669"/>
    <property type="project" value="UniProtKB-KW"/>
</dbReference>
<evidence type="ECO:0000313" key="7">
    <source>
        <dbReference type="Proteomes" id="UP000288168"/>
    </source>
</evidence>
<comment type="caution">
    <text evidence="6">The sequence shown here is derived from an EMBL/GenBank/DDBJ whole genome shotgun (WGS) entry which is preliminary data.</text>
</comment>
<dbReference type="GO" id="GO:0019783">
    <property type="term" value="F:ubiquitin-like protein peptidase activity"/>
    <property type="evidence" value="ECO:0007669"/>
    <property type="project" value="UniProtKB-ARBA"/>
</dbReference>
<feature type="compositionally biased region" description="Low complexity" evidence="4">
    <location>
        <begin position="31"/>
        <end position="45"/>
    </location>
</feature>
<accession>A0A428NI42</accession>
<evidence type="ECO:0000256" key="2">
    <source>
        <dbReference type="ARBA" id="ARBA00022670"/>
    </source>
</evidence>
<dbReference type="InterPro" id="IPR003653">
    <property type="entry name" value="Peptidase_C48_C"/>
</dbReference>
<evidence type="ECO:0000256" key="3">
    <source>
        <dbReference type="ARBA" id="ARBA00022801"/>
    </source>
</evidence>
<keyword evidence="3" id="KW-0378">Hydrolase</keyword>
<dbReference type="EMBL" id="NKCI01000497">
    <property type="protein sequence ID" value="RSL40467.1"/>
    <property type="molecule type" value="Genomic_DNA"/>
</dbReference>
<name>A0A428NI42_9HYPO</name>
<evidence type="ECO:0000256" key="1">
    <source>
        <dbReference type="ARBA" id="ARBA00005234"/>
    </source>
</evidence>
<evidence type="ECO:0000256" key="4">
    <source>
        <dbReference type="SAM" id="MobiDB-lite"/>
    </source>
</evidence>
<feature type="domain" description="Ubiquitin-like protease family profile" evidence="5">
    <location>
        <begin position="354"/>
        <end position="512"/>
    </location>
</feature>
<dbReference type="STRING" id="1325734.A0A428NI42"/>
<gene>
    <name evidence="6" type="ORF">CEP54_016109</name>
</gene>
<keyword evidence="2" id="KW-0645">Protease</keyword>
<dbReference type="Pfam" id="PF02902">
    <property type="entry name" value="Peptidase_C48"/>
    <property type="match status" value="1"/>
</dbReference>
<dbReference type="SUPFAM" id="SSF54001">
    <property type="entry name" value="Cysteine proteinases"/>
    <property type="match status" value="1"/>
</dbReference>
<dbReference type="Proteomes" id="UP000288168">
    <property type="component" value="Unassembled WGS sequence"/>
</dbReference>
<dbReference type="Gene3D" id="3.40.395.10">
    <property type="entry name" value="Adenoviral Proteinase, Chain A"/>
    <property type="match status" value="1"/>
</dbReference>
<evidence type="ECO:0000313" key="6">
    <source>
        <dbReference type="EMBL" id="RSL40467.1"/>
    </source>
</evidence>
<keyword evidence="7" id="KW-1185">Reference proteome</keyword>
<feature type="region of interest" description="Disordered" evidence="4">
    <location>
        <begin position="257"/>
        <end position="295"/>
    </location>
</feature>
<dbReference type="AlphaFoldDB" id="A0A428NI42"/>
<proteinExistence type="inferred from homology"/>
<dbReference type="InterPro" id="IPR038765">
    <property type="entry name" value="Papain-like_cys_pep_sf"/>
</dbReference>
<feature type="region of interest" description="Disordered" evidence="4">
    <location>
        <begin position="1"/>
        <end position="45"/>
    </location>
</feature>
<organism evidence="6 7">
    <name type="scientific">Fusarium duplospermum</name>
    <dbReference type="NCBI Taxonomy" id="1325734"/>
    <lineage>
        <taxon>Eukaryota</taxon>
        <taxon>Fungi</taxon>
        <taxon>Dikarya</taxon>
        <taxon>Ascomycota</taxon>
        <taxon>Pezizomycotina</taxon>
        <taxon>Sordariomycetes</taxon>
        <taxon>Hypocreomycetidae</taxon>
        <taxon>Hypocreales</taxon>
        <taxon>Nectriaceae</taxon>
        <taxon>Fusarium</taxon>
        <taxon>Fusarium solani species complex</taxon>
    </lineage>
</organism>
<feature type="compositionally biased region" description="Polar residues" evidence="4">
    <location>
        <begin position="8"/>
        <end position="24"/>
    </location>
</feature>
<comment type="similarity">
    <text evidence="1">Belongs to the peptidase C48 family.</text>
</comment>
<dbReference type="GO" id="GO:0008234">
    <property type="term" value="F:cysteine-type peptidase activity"/>
    <property type="evidence" value="ECO:0007669"/>
    <property type="project" value="InterPro"/>
</dbReference>
<sequence>MAAARPPNNEQAELSPSRANNAAPQTPRALAPASHSHSHSHAPSSPLIQRAQRFNRSSTLDPVVNFDGEQAYTKHILCEVVDANQDPLDIRPFVDAAISSYPSSRKPEIYGDLVKQGPKLHALVSEVRQRLNTAPERVAEMDRKIVELNQEWGASDDVWLPVEFRAGKGVRDLDKLNKLLRVTKLAKINSVSLLSLWQPGGPLWESLTGNPPKFTRQAGKSAIERLRQDLLRTHGVSSRASELSRELRSLAPDAILGDAAEPSAPDDSPPKQSNRSDPDSTDPEMGRRMPTFSADPDISELDICLGKDIATPHTGARDQSPATSTHSVDMANYRYISDDEDGNEAGKTKGQMAHYAARRLLEQLQADICLTDDVLHLLCCFTLASHDIASSASSRPHLLDPLWFHTKTPSPRIPSFLLDVDNHSARVVYLPIHLDYNHWVLSRILIEGSRATISVYDSLLRHPSQDTISKSLEQWFSQMLPSLQFEIITPACSQQSDYTSCGIFVVMTLERLLRQQSVTDTIHGFNERQRLLRLLLSEDSRHLALNDLQLETLSAARVLSPALKPQQRSTDEILTKSDIRRTTAHNADISSNQLTCAIEPVLEMGDRHEPIEMSTCNDFHPSAYERSPARVGINRALVGGCENADQSIPQSQSSNIPACSLEAPAKRKITQDQEDIQGTGNKRLCSLDSADLSTLSDHFLRALHKKTASAVSSSAAHLQDAEMALSQAEGTLQVAKDAMEASELLKDKSGGRTARFQQWLEKAPSEDQDPDFEDAIVSATKASQAYLDQYSFRVHKRITAAKHDLIVATQEVERCSSIVIECKRHLQVAQSKEEEFKNIEGVVKRLVTD</sequence>